<dbReference type="InterPro" id="IPR017850">
    <property type="entry name" value="Alkaline_phosphatase_core_sf"/>
</dbReference>
<dbReference type="GO" id="GO:0005886">
    <property type="term" value="C:plasma membrane"/>
    <property type="evidence" value="ECO:0007669"/>
    <property type="project" value="UniProtKB-SubCell"/>
</dbReference>
<dbReference type="InterPro" id="IPR050448">
    <property type="entry name" value="OpgB/LTA_synthase_biosynth"/>
</dbReference>
<accession>K2JKE8</accession>
<keyword evidence="7" id="KW-0464">Manganese</keyword>
<feature type="domain" description="Sulfatase N-terminal" evidence="10">
    <location>
        <begin position="271"/>
        <end position="537"/>
    </location>
</feature>
<dbReference type="InterPro" id="IPR000917">
    <property type="entry name" value="Sulfatase_N"/>
</dbReference>
<dbReference type="PANTHER" id="PTHR47371:SF3">
    <property type="entry name" value="PHOSPHOGLYCEROL TRANSFERASE I"/>
    <property type="match status" value="1"/>
</dbReference>
<feature type="binding site" evidence="7">
    <location>
        <position position="433"/>
    </location>
    <ligand>
        <name>substrate</name>
    </ligand>
</feature>
<dbReference type="PANTHER" id="PTHR47371">
    <property type="entry name" value="LIPOTEICHOIC ACID SYNTHASE"/>
    <property type="match status" value="1"/>
</dbReference>
<evidence type="ECO:0000256" key="6">
    <source>
        <dbReference type="PIRSR" id="PIRSR005091-1"/>
    </source>
</evidence>
<evidence type="ECO:0000313" key="11">
    <source>
        <dbReference type="EMBL" id="EKE74932.1"/>
    </source>
</evidence>
<dbReference type="RefSeq" id="WP_008484235.1">
    <property type="nucleotide sequence ID" value="NZ_AMRI01000010.1"/>
</dbReference>
<keyword evidence="5 9" id="KW-0472">Membrane</keyword>
<keyword evidence="7" id="KW-0479">Metal-binding</keyword>
<evidence type="ECO:0000256" key="8">
    <source>
        <dbReference type="PIRSR" id="PIRSR005091-3"/>
    </source>
</evidence>
<reference evidence="11 12" key="1">
    <citation type="journal article" date="2012" name="J. Bacteriol.">
        <title>Genome Sequence of Gallaecimonas xiamenensis Type Strain 3-C-1.</title>
        <authorList>
            <person name="Lai Q."/>
            <person name="Wang L."/>
            <person name="Wang W."/>
            <person name="Shao Z."/>
        </authorList>
    </citation>
    <scope>NUCLEOTIDE SEQUENCE [LARGE SCALE GENOMIC DNA]</scope>
    <source>
        <strain evidence="11 12">3-C-1</strain>
    </source>
</reference>
<evidence type="ECO:0000256" key="1">
    <source>
        <dbReference type="ARBA" id="ARBA00004651"/>
    </source>
</evidence>
<dbReference type="eggNOG" id="COG1368">
    <property type="taxonomic scope" value="Bacteria"/>
</dbReference>
<dbReference type="AlphaFoldDB" id="K2JKE8"/>
<keyword evidence="3 9" id="KW-0812">Transmembrane</keyword>
<feature type="transmembrane region" description="Helical" evidence="9">
    <location>
        <begin position="48"/>
        <end position="66"/>
    </location>
</feature>
<evidence type="ECO:0000256" key="2">
    <source>
        <dbReference type="ARBA" id="ARBA00022475"/>
    </source>
</evidence>
<evidence type="ECO:0000256" key="4">
    <source>
        <dbReference type="ARBA" id="ARBA00022989"/>
    </source>
</evidence>
<dbReference type="GO" id="GO:0046872">
    <property type="term" value="F:metal ion binding"/>
    <property type="evidence" value="ECO:0007669"/>
    <property type="project" value="UniProtKB-KW"/>
</dbReference>
<evidence type="ECO:0000256" key="3">
    <source>
        <dbReference type="ARBA" id="ARBA00022692"/>
    </source>
</evidence>
<feature type="transmembrane region" description="Helical" evidence="9">
    <location>
        <begin position="164"/>
        <end position="182"/>
    </location>
</feature>
<dbReference type="PATRIC" id="fig|745411.4.peg.1679"/>
<feature type="transmembrane region" description="Helical" evidence="9">
    <location>
        <begin position="78"/>
        <end position="99"/>
    </location>
</feature>
<evidence type="ECO:0000256" key="7">
    <source>
        <dbReference type="PIRSR" id="PIRSR005091-2"/>
    </source>
</evidence>
<comment type="caution">
    <text evidence="11">The sequence shown here is derived from an EMBL/GenBank/DDBJ whole genome shotgun (WGS) entry which is preliminary data.</text>
</comment>
<protein>
    <submittedName>
        <fullName evidence="11">Sulfatase</fullName>
    </submittedName>
</protein>
<keyword evidence="2" id="KW-1003">Cell membrane</keyword>
<dbReference type="InterPro" id="IPR012160">
    <property type="entry name" value="LtaS-like"/>
</dbReference>
<dbReference type="SUPFAM" id="SSF53649">
    <property type="entry name" value="Alkaline phosphatase-like"/>
    <property type="match status" value="1"/>
</dbReference>
<organism evidence="11 12">
    <name type="scientific">Gallaecimonas xiamenensis 3-C-1</name>
    <dbReference type="NCBI Taxonomy" id="745411"/>
    <lineage>
        <taxon>Bacteria</taxon>
        <taxon>Pseudomonadati</taxon>
        <taxon>Pseudomonadota</taxon>
        <taxon>Gammaproteobacteria</taxon>
        <taxon>Enterobacterales</taxon>
        <taxon>Gallaecimonadaceae</taxon>
        <taxon>Gallaecimonas</taxon>
    </lineage>
</organism>
<dbReference type="Gene3D" id="3.40.720.10">
    <property type="entry name" value="Alkaline Phosphatase, subunit A"/>
    <property type="match status" value="1"/>
</dbReference>
<comment type="subcellular location">
    <subcellularLocation>
        <location evidence="1">Cell membrane</location>
        <topology evidence="1">Multi-pass membrane protein</topology>
    </subcellularLocation>
</comment>
<sequence>MRNLSLRFLLASLCLLTLSRLGLAIWQWPRVEEAGGLWPLLLGGWRIDLSLLAMLMLVPALLSPWLGHKALATKITAWYYRLLFWCLALMEVATPQFILEYDSRPNRLFFEYLNHPHEVAAMLWQGYKGVLLVATLVLVLMAWLAGRLLPAKADPKAPRLGTRLAGTLGLLLVCFLAARGTLAHRPLNPSLVAFSDDRLVNTLAVNSFYNTAFAIYQLKNESFAGGAYGHMSQQEVVHRVRTLAGLTATPLDPAIPSLHHQGASRHPGSKPNLVIIVEESLGAQYVGSLGGEDLTPNIDRLAEESWFFQQAYATGTRSVRGLEAITTGFLPTPARAVLKLPRAQSGFFTLASLLKQYGYHSRFVYGGESHFDNMKNFFLGNGFDEIHDLAKFSKPGFVGSWGASDEDMFKELNGLLAKDQQPTLTVAFSVSNHSPYEYPAGRIEPQGDPASRANGARYADWALGQFFAKAKTEDYWDNTVFMVIADHDSRVYGAKAVPVEHFHIPALILGKDISPRKDPRLVSQIDMAPTLLSLLGVSSYHPMLGQDLTRQSPDRALMQYGDTFGYLKGDLLTVLRFNKEPEQFHYQAGQLSPQPLEQSLAKDALAYALWPSIAYRQGYYAKVVQSEVTGKPVLAQAMQ</sequence>
<dbReference type="Proteomes" id="UP000006755">
    <property type="component" value="Unassembled WGS sequence"/>
</dbReference>
<keyword evidence="12" id="KW-1185">Reference proteome</keyword>
<feature type="binding site" evidence="8">
    <location>
        <position position="486"/>
    </location>
    <ligand>
        <name>Mn(2+)</name>
        <dbReference type="ChEBI" id="CHEBI:29035"/>
    </ligand>
</feature>
<dbReference type="STRING" id="745411.B3C1_08591"/>
<proteinExistence type="predicted"/>
<evidence type="ECO:0000259" key="10">
    <source>
        <dbReference type="Pfam" id="PF00884"/>
    </source>
</evidence>
<feature type="binding site" evidence="8">
    <location>
        <position position="279"/>
    </location>
    <ligand>
        <name>Mn(2+)</name>
        <dbReference type="ChEBI" id="CHEBI:29035"/>
    </ligand>
</feature>
<feature type="transmembrane region" description="Helical" evidence="9">
    <location>
        <begin position="119"/>
        <end position="144"/>
    </location>
</feature>
<dbReference type="Pfam" id="PF00884">
    <property type="entry name" value="Sulfatase"/>
    <property type="match status" value="1"/>
</dbReference>
<name>K2JKE8_9GAMM</name>
<feature type="active site" evidence="6">
    <location>
        <position position="318"/>
    </location>
</feature>
<dbReference type="EMBL" id="AMRI01000010">
    <property type="protein sequence ID" value="EKE74932.1"/>
    <property type="molecule type" value="Genomic_DNA"/>
</dbReference>
<gene>
    <name evidence="11" type="ORF">B3C1_08591</name>
</gene>
<dbReference type="PIRSF" id="PIRSF005091">
    <property type="entry name" value="Mmb_sulf_HI1246"/>
    <property type="match status" value="1"/>
</dbReference>
<evidence type="ECO:0000256" key="9">
    <source>
        <dbReference type="SAM" id="Phobius"/>
    </source>
</evidence>
<dbReference type="CDD" id="cd16015">
    <property type="entry name" value="LTA_synthase"/>
    <property type="match status" value="1"/>
</dbReference>
<dbReference type="OrthoDB" id="9760224at2"/>
<evidence type="ECO:0000256" key="5">
    <source>
        <dbReference type="ARBA" id="ARBA00023136"/>
    </source>
</evidence>
<keyword evidence="4 9" id="KW-1133">Transmembrane helix</keyword>
<feature type="binding site" evidence="8">
    <location>
        <position position="487"/>
    </location>
    <ligand>
        <name>Mn(2+)</name>
        <dbReference type="ChEBI" id="CHEBI:29035"/>
    </ligand>
</feature>
<evidence type="ECO:0000313" key="12">
    <source>
        <dbReference type="Proteomes" id="UP000006755"/>
    </source>
</evidence>
<dbReference type="Gene3D" id="3.30.1120.80">
    <property type="match status" value="1"/>
</dbReference>